<dbReference type="EMBL" id="UINC01049471">
    <property type="protein sequence ID" value="SVB61305.1"/>
    <property type="molecule type" value="Genomic_DNA"/>
</dbReference>
<dbReference type="AlphaFoldDB" id="A0A382FF51"/>
<reference evidence="1" key="1">
    <citation type="submission" date="2018-05" db="EMBL/GenBank/DDBJ databases">
        <authorList>
            <person name="Lanie J.A."/>
            <person name="Ng W.-L."/>
            <person name="Kazmierczak K.M."/>
            <person name="Andrzejewski T.M."/>
            <person name="Davidsen T.M."/>
            <person name="Wayne K.J."/>
            <person name="Tettelin H."/>
            <person name="Glass J.I."/>
            <person name="Rusch D."/>
            <person name="Podicherti R."/>
            <person name="Tsui H.-C.T."/>
            <person name="Winkler M.E."/>
        </authorList>
    </citation>
    <scope>NUCLEOTIDE SEQUENCE</scope>
</reference>
<evidence type="ECO:0000313" key="1">
    <source>
        <dbReference type="EMBL" id="SVB61305.1"/>
    </source>
</evidence>
<organism evidence="1">
    <name type="scientific">marine metagenome</name>
    <dbReference type="NCBI Taxonomy" id="408172"/>
    <lineage>
        <taxon>unclassified sequences</taxon>
        <taxon>metagenomes</taxon>
        <taxon>ecological metagenomes</taxon>
    </lineage>
</organism>
<proteinExistence type="predicted"/>
<dbReference type="Gene3D" id="3.40.50.460">
    <property type="entry name" value="Phosphofructokinase domain"/>
    <property type="match status" value="1"/>
</dbReference>
<name>A0A382FF51_9ZZZZ</name>
<dbReference type="GO" id="GO:0003872">
    <property type="term" value="F:6-phosphofructokinase activity"/>
    <property type="evidence" value="ECO:0007669"/>
    <property type="project" value="InterPro"/>
</dbReference>
<sequence>MQRSFIADISEVDAEEAEIVGSYSVEVCTNNNKDSGSIVLLRKDSEEYYCDTDCVELSKVAKGTKEMPVNFLSPDKPYVTNDFFEYAMPLTGGIEPKTQLFV</sequence>
<gene>
    <name evidence="1" type="ORF">METZ01_LOCUS214159</name>
</gene>
<accession>A0A382FF51</accession>
<dbReference type="InterPro" id="IPR035966">
    <property type="entry name" value="PKF_sf"/>
</dbReference>
<protein>
    <submittedName>
        <fullName evidence="1">Uncharacterized protein</fullName>
    </submittedName>
</protein>
<dbReference type="Gene3D" id="3.40.50.450">
    <property type="match status" value="1"/>
</dbReference>